<dbReference type="Gene3D" id="3.40.50.1820">
    <property type="entry name" value="alpha/beta hydrolase"/>
    <property type="match status" value="1"/>
</dbReference>
<dbReference type="RefSeq" id="WP_119850009.1">
    <property type="nucleotide sequence ID" value="NZ_CP032412.1"/>
</dbReference>
<keyword evidence="2" id="KW-1185">Reference proteome</keyword>
<dbReference type="EMBL" id="CP032412">
    <property type="protein sequence ID" value="AYB46411.1"/>
    <property type="molecule type" value="Genomic_DNA"/>
</dbReference>
<organism evidence="1 2">
    <name type="scientific">Paenibacillus lautus</name>
    <name type="common">Bacillus lautus</name>
    <dbReference type="NCBI Taxonomy" id="1401"/>
    <lineage>
        <taxon>Bacteria</taxon>
        <taxon>Bacillati</taxon>
        <taxon>Bacillota</taxon>
        <taxon>Bacilli</taxon>
        <taxon>Bacillales</taxon>
        <taxon>Paenibacillaceae</taxon>
        <taxon>Paenibacillus</taxon>
    </lineage>
</organism>
<evidence type="ECO:0000313" key="2">
    <source>
        <dbReference type="Proteomes" id="UP000266552"/>
    </source>
</evidence>
<reference evidence="1 2" key="1">
    <citation type="submission" date="2018-09" db="EMBL/GenBank/DDBJ databases">
        <title>Genome Sequence of Paenibacillus lautus Strain E7593-69, Azo Dye-Degrading Bacteria, Isolated from Commercial Tattoo Inks.</title>
        <authorList>
            <person name="Nho S.W."/>
            <person name="Kim S.-J."/>
            <person name="Kweon O."/>
            <person name="Cerniglia C.E."/>
        </authorList>
    </citation>
    <scope>NUCLEOTIDE SEQUENCE [LARGE SCALE GENOMIC DNA]</scope>
    <source>
        <strain evidence="1 2">E7593-69</strain>
    </source>
</reference>
<dbReference type="InterPro" id="IPR029058">
    <property type="entry name" value="AB_hydrolase_fold"/>
</dbReference>
<dbReference type="SUPFAM" id="SSF53474">
    <property type="entry name" value="alpha/beta-Hydrolases"/>
    <property type="match status" value="1"/>
</dbReference>
<gene>
    <name evidence="1" type="ORF">D5F53_25295</name>
</gene>
<evidence type="ECO:0000313" key="1">
    <source>
        <dbReference type="EMBL" id="AYB46411.1"/>
    </source>
</evidence>
<dbReference type="KEGG" id="plw:D5F53_25295"/>
<accession>A0A385TSJ3</accession>
<name>A0A385TSJ3_PAELA</name>
<dbReference type="Proteomes" id="UP000266552">
    <property type="component" value="Chromosome"/>
</dbReference>
<protein>
    <submittedName>
        <fullName evidence="1">Uncharacterized protein</fullName>
    </submittedName>
</protein>
<dbReference type="GO" id="GO:0006629">
    <property type="term" value="P:lipid metabolic process"/>
    <property type="evidence" value="ECO:0007669"/>
    <property type="project" value="InterPro"/>
</dbReference>
<sequence>MSSQQVDDETYRLMSEAAYLDLEKEDTVEGLPGWEVLEDYKSNSISGFDAVTFYNKETNQAVIAYRGTEAGRDLSHALPDYLADADIGIEEIKRKIPEFRAPWADHVDKVKEVTGINDVTDWFGEQSRKIDKKTDILGTNQLYQAEDYALEMKDKYKGVDFSLTGHSLGGANAQYAAAYTGMSAVTFSAPSVIGSLSPEARRKAENGEFDSQIINFAHPGDIIASGALGGYDGHVGSTYYIDSSYKDANDGLSIKEKIDNTLGGPNYHQLDRYQFENGYISNRLYDGATGKSVDSPRIPAHSNLLFGLGGPLSNLGLGLGLGGSMGALAGSAGGSSGTIQVTPAELRSVAEIWRAHAHQSDAEMQGIRQRLSKYMFSSHSRRLQPIVQQLDASIMSMSQWHLQHTTDIVQYIKFKADLFERTDNSG</sequence>
<dbReference type="Pfam" id="PF26363">
    <property type="entry name" value="Phospholipase-like"/>
    <property type="match status" value="1"/>
</dbReference>
<dbReference type="AlphaFoldDB" id="A0A385TSJ3"/>
<proteinExistence type="predicted"/>